<dbReference type="HOGENOM" id="CLU_3268510_0_0_3"/>
<name>B4VM69_9CYAN</name>
<dbReference type="EMBL" id="DS989845">
    <property type="protein sequence ID" value="EDX76962.1"/>
    <property type="molecule type" value="Genomic_DNA"/>
</dbReference>
<sequence>MLVFMLALMYNFTGKCLFLASLALNACLCSTLARTIELFIK</sequence>
<gene>
    <name evidence="1" type="ORF">MC7420_1965</name>
</gene>
<keyword evidence="2" id="KW-1185">Reference proteome</keyword>
<dbReference type="Proteomes" id="UP000003835">
    <property type="component" value="Unassembled WGS sequence"/>
</dbReference>
<protein>
    <submittedName>
        <fullName evidence="1">Uncharacterized protein</fullName>
    </submittedName>
</protein>
<organism evidence="1 2">
    <name type="scientific">Coleofasciculus chthonoplastes PCC 7420</name>
    <dbReference type="NCBI Taxonomy" id="118168"/>
    <lineage>
        <taxon>Bacteria</taxon>
        <taxon>Bacillati</taxon>
        <taxon>Cyanobacteriota</taxon>
        <taxon>Cyanophyceae</taxon>
        <taxon>Coleofasciculales</taxon>
        <taxon>Coleofasciculaceae</taxon>
        <taxon>Coleofasciculus</taxon>
    </lineage>
</organism>
<evidence type="ECO:0000313" key="1">
    <source>
        <dbReference type="EMBL" id="EDX76962.1"/>
    </source>
</evidence>
<dbReference type="AlphaFoldDB" id="B4VM69"/>
<proteinExistence type="predicted"/>
<accession>B4VM69</accession>
<reference evidence="1 2" key="1">
    <citation type="submission" date="2008-07" db="EMBL/GenBank/DDBJ databases">
        <authorList>
            <person name="Tandeau de Marsac N."/>
            <person name="Ferriera S."/>
            <person name="Johnson J."/>
            <person name="Kravitz S."/>
            <person name="Beeson K."/>
            <person name="Sutton G."/>
            <person name="Rogers Y.-H."/>
            <person name="Friedman R."/>
            <person name="Frazier M."/>
            <person name="Venter J.C."/>
        </authorList>
    </citation>
    <scope>NUCLEOTIDE SEQUENCE [LARGE SCALE GENOMIC DNA]</scope>
    <source>
        <strain evidence="1 2">PCC 7420</strain>
    </source>
</reference>
<evidence type="ECO:0000313" key="2">
    <source>
        <dbReference type="Proteomes" id="UP000003835"/>
    </source>
</evidence>